<dbReference type="RefSeq" id="WP_115734482.1">
    <property type="nucleotide sequence ID" value="NZ_BAAAVY010000037.1"/>
</dbReference>
<evidence type="ECO:0000313" key="8">
    <source>
        <dbReference type="EMBL" id="SUY29251.1"/>
    </source>
</evidence>
<dbReference type="Pfam" id="PF01895">
    <property type="entry name" value="PhoU"/>
    <property type="match status" value="1"/>
</dbReference>
<sequence length="555" mass="59956">MHFMYILLQLAGAIMLLLWAVHMVRTGVERAHGALLREALRGATKGRVRAAAAGTVLAVMLQSATAVAVLAAGFAATGVISVSGGLAVMLGADVGSALVVQALSFDLSWLVPLLLFAGATMFLKVEARIVKQTGRTLLGIAFILISLRMVGEATAPMRHSALLPMAVDYLRSDPVTAFGAAALFTWLVHSSVASVLLFMSMAAQGVLPAEVALPMILGVNLGAGLVAVGLTRGQAIEARRIPLGNLIFRATAAVVILLGLQAETLPMAWFGETAARQVVNMHLAFNLALLVACLPFTAAMEKLARLILPDAPAGEEAFDLMSRRKSALDRTVIKMPSVALASATREVLRMAETVEIMLRPVMELFESGDKARVAQLRRLDEEVNRAHTDIKLYIAEVNRGTMSQDEARRGIELTDLAINLEHAGDIIAKNLLVLAEEKSDKRLSFSREGWSELTALHDRVLANMQIAMNVLVSGDLEAARQLVVEKERMRRLERDSHERHLKRLQSGTPQSIETSDIHLEAVRALKEFNSLLVSVAYPILTQSGDLLESRLAKTA</sequence>
<dbReference type="EMBL" id="UFSM01000003">
    <property type="protein sequence ID" value="SUY29251.1"/>
    <property type="molecule type" value="Genomic_DNA"/>
</dbReference>
<evidence type="ECO:0000259" key="7">
    <source>
        <dbReference type="Pfam" id="PF01895"/>
    </source>
</evidence>
<dbReference type="Gene3D" id="1.20.58.220">
    <property type="entry name" value="Phosphate transport system protein phou homolog 2, domain 2"/>
    <property type="match status" value="1"/>
</dbReference>
<accession>A0A381IMQ9</accession>
<feature type="transmembrane region" description="Helical" evidence="6">
    <location>
        <begin position="107"/>
        <end position="125"/>
    </location>
</feature>
<dbReference type="AlphaFoldDB" id="A0A381IMQ9"/>
<evidence type="ECO:0000256" key="4">
    <source>
        <dbReference type="ARBA" id="ARBA00022989"/>
    </source>
</evidence>
<feature type="transmembrane region" description="Helical" evidence="6">
    <location>
        <begin position="283"/>
        <end position="300"/>
    </location>
</feature>
<protein>
    <submittedName>
        <fullName evidence="8">Na/Pi-cotransporter II-related protein</fullName>
    </submittedName>
</protein>
<dbReference type="PANTHER" id="PTHR10010:SF46">
    <property type="entry name" value="SODIUM-DEPENDENT PHOSPHATE TRANSPORT PROTEIN 2B"/>
    <property type="match status" value="1"/>
</dbReference>
<dbReference type="GO" id="GO:0044341">
    <property type="term" value="P:sodium-dependent phosphate transport"/>
    <property type="evidence" value="ECO:0007669"/>
    <property type="project" value="InterPro"/>
</dbReference>
<feature type="transmembrane region" description="Helical" evidence="6">
    <location>
        <begin position="175"/>
        <end position="199"/>
    </location>
</feature>
<feature type="domain" description="PhoU" evidence="7">
    <location>
        <begin position="347"/>
        <end position="428"/>
    </location>
</feature>
<gene>
    <name evidence="8" type="ORF">NCTC10684_05483</name>
</gene>
<dbReference type="InterPro" id="IPR038078">
    <property type="entry name" value="PhoU-like_sf"/>
</dbReference>
<proteinExistence type="predicted"/>
<dbReference type="InterPro" id="IPR003841">
    <property type="entry name" value="Na/Pi_transpt"/>
</dbReference>
<dbReference type="PANTHER" id="PTHR10010">
    <property type="entry name" value="SOLUTE CARRIER FAMILY 34 SODIUM PHOSPHATE , MEMBER 2-RELATED"/>
    <property type="match status" value="1"/>
</dbReference>
<evidence type="ECO:0000256" key="6">
    <source>
        <dbReference type="SAM" id="Phobius"/>
    </source>
</evidence>
<evidence type="ECO:0000256" key="1">
    <source>
        <dbReference type="ARBA" id="ARBA00004651"/>
    </source>
</evidence>
<evidence type="ECO:0000256" key="5">
    <source>
        <dbReference type="ARBA" id="ARBA00023136"/>
    </source>
</evidence>
<evidence type="ECO:0000256" key="2">
    <source>
        <dbReference type="ARBA" id="ARBA00022475"/>
    </source>
</evidence>
<comment type="subcellular location">
    <subcellularLocation>
        <location evidence="1">Cell membrane</location>
        <topology evidence="1">Multi-pass membrane protein</topology>
    </subcellularLocation>
</comment>
<organism evidence="8 9">
    <name type="scientific">Aminobacter aminovorans</name>
    <name type="common">Chelatobacter heintzii</name>
    <dbReference type="NCBI Taxonomy" id="83263"/>
    <lineage>
        <taxon>Bacteria</taxon>
        <taxon>Pseudomonadati</taxon>
        <taxon>Pseudomonadota</taxon>
        <taxon>Alphaproteobacteria</taxon>
        <taxon>Hyphomicrobiales</taxon>
        <taxon>Phyllobacteriaceae</taxon>
        <taxon>Aminobacter</taxon>
    </lineage>
</organism>
<dbReference type="GO" id="GO:0005886">
    <property type="term" value="C:plasma membrane"/>
    <property type="evidence" value="ECO:0007669"/>
    <property type="project" value="UniProtKB-SubCell"/>
</dbReference>
<dbReference type="GO" id="GO:0005436">
    <property type="term" value="F:sodium:phosphate symporter activity"/>
    <property type="evidence" value="ECO:0007669"/>
    <property type="project" value="InterPro"/>
</dbReference>
<evidence type="ECO:0000313" key="9">
    <source>
        <dbReference type="Proteomes" id="UP000254701"/>
    </source>
</evidence>
<feature type="transmembrane region" description="Helical" evidence="6">
    <location>
        <begin position="250"/>
        <end position="271"/>
    </location>
</feature>
<keyword evidence="2" id="KW-1003">Cell membrane</keyword>
<name>A0A381IMQ9_AMIAI</name>
<keyword evidence="3 6" id="KW-0812">Transmembrane</keyword>
<keyword evidence="5 6" id="KW-0472">Membrane</keyword>
<dbReference type="SUPFAM" id="SSF109755">
    <property type="entry name" value="PhoU-like"/>
    <property type="match status" value="1"/>
</dbReference>
<dbReference type="InterPro" id="IPR026022">
    <property type="entry name" value="PhoU_dom"/>
</dbReference>
<feature type="transmembrane region" description="Helical" evidence="6">
    <location>
        <begin position="137"/>
        <end position="155"/>
    </location>
</feature>
<reference evidence="8 9" key="1">
    <citation type="submission" date="2018-06" db="EMBL/GenBank/DDBJ databases">
        <authorList>
            <consortium name="Pathogen Informatics"/>
            <person name="Doyle S."/>
        </authorList>
    </citation>
    <scope>NUCLEOTIDE SEQUENCE [LARGE SCALE GENOMIC DNA]</scope>
    <source>
        <strain evidence="8 9">NCTC10684</strain>
    </source>
</reference>
<feature type="transmembrane region" description="Helical" evidence="6">
    <location>
        <begin position="211"/>
        <end position="230"/>
    </location>
</feature>
<dbReference type="OrthoDB" id="5778511at2"/>
<dbReference type="Proteomes" id="UP000254701">
    <property type="component" value="Unassembled WGS sequence"/>
</dbReference>
<dbReference type="Pfam" id="PF02690">
    <property type="entry name" value="Na_Pi_cotrans"/>
    <property type="match status" value="2"/>
</dbReference>
<dbReference type="NCBIfam" id="NF037997">
    <property type="entry name" value="Na_Pi_symport"/>
    <property type="match status" value="1"/>
</dbReference>
<keyword evidence="4 6" id="KW-1133">Transmembrane helix</keyword>
<evidence type="ECO:0000256" key="3">
    <source>
        <dbReference type="ARBA" id="ARBA00022692"/>
    </source>
</evidence>